<accession>A0A9W9TSH1</accession>
<evidence type="ECO:0000313" key="1">
    <source>
        <dbReference type="EMBL" id="KAJ5239527.1"/>
    </source>
</evidence>
<name>A0A9W9TSH1_9EURO</name>
<reference evidence="1" key="2">
    <citation type="journal article" date="2023" name="IMA Fungus">
        <title>Comparative genomic study of the Penicillium genus elucidates a diverse pangenome and 15 lateral gene transfer events.</title>
        <authorList>
            <person name="Petersen C."/>
            <person name="Sorensen T."/>
            <person name="Nielsen M.R."/>
            <person name="Sondergaard T.E."/>
            <person name="Sorensen J.L."/>
            <person name="Fitzpatrick D.A."/>
            <person name="Frisvad J.C."/>
            <person name="Nielsen K.L."/>
        </authorList>
    </citation>
    <scope>NUCLEOTIDE SEQUENCE</scope>
    <source>
        <strain evidence="1">IBT 19713</strain>
    </source>
</reference>
<dbReference type="RefSeq" id="XP_058332446.1">
    <property type="nucleotide sequence ID" value="XM_058473443.1"/>
</dbReference>
<gene>
    <name evidence="1" type="ORF">N7468_004146</name>
</gene>
<dbReference type="EMBL" id="JAPQKS010000003">
    <property type="protein sequence ID" value="KAJ5239527.1"/>
    <property type="molecule type" value="Genomic_DNA"/>
</dbReference>
<keyword evidence="2" id="KW-1185">Reference proteome</keyword>
<sequence>MGQLGTRLLESWAGAKLDDVSDRESYPPYLELDASSSMTISFIPLWSPFASGLSDNPTL</sequence>
<comment type="caution">
    <text evidence="1">The sequence shown here is derived from an EMBL/GenBank/DDBJ whole genome shotgun (WGS) entry which is preliminary data.</text>
</comment>
<evidence type="ECO:0000313" key="2">
    <source>
        <dbReference type="Proteomes" id="UP001150941"/>
    </source>
</evidence>
<proteinExistence type="predicted"/>
<dbReference type="AlphaFoldDB" id="A0A9W9TSH1"/>
<protein>
    <submittedName>
        <fullName evidence="1">Uncharacterized protein</fullName>
    </submittedName>
</protein>
<organism evidence="1 2">
    <name type="scientific">Penicillium chermesinum</name>
    <dbReference type="NCBI Taxonomy" id="63820"/>
    <lineage>
        <taxon>Eukaryota</taxon>
        <taxon>Fungi</taxon>
        <taxon>Dikarya</taxon>
        <taxon>Ascomycota</taxon>
        <taxon>Pezizomycotina</taxon>
        <taxon>Eurotiomycetes</taxon>
        <taxon>Eurotiomycetidae</taxon>
        <taxon>Eurotiales</taxon>
        <taxon>Aspergillaceae</taxon>
        <taxon>Penicillium</taxon>
    </lineage>
</organism>
<reference evidence="1" key="1">
    <citation type="submission" date="2022-11" db="EMBL/GenBank/DDBJ databases">
        <authorList>
            <person name="Petersen C."/>
        </authorList>
    </citation>
    <scope>NUCLEOTIDE SEQUENCE</scope>
    <source>
        <strain evidence="1">IBT 19713</strain>
    </source>
</reference>
<dbReference type="GeneID" id="83200746"/>
<dbReference type="Proteomes" id="UP001150941">
    <property type="component" value="Unassembled WGS sequence"/>
</dbReference>